<proteinExistence type="predicted"/>
<dbReference type="Proteomes" id="UP000234271">
    <property type="component" value="Chromosome"/>
</dbReference>
<gene>
    <name evidence="3" type="ORF">BLE401_06610</name>
</gene>
<keyword evidence="2 3" id="KW-0808">Transferase</keyword>
<dbReference type="GO" id="GO:0035243">
    <property type="term" value="F:protein-arginine omega-N symmetric methyltransferase activity"/>
    <property type="evidence" value="ECO:0007669"/>
    <property type="project" value="TreeGrafter"/>
</dbReference>
<dbReference type="InterPro" id="IPR003788">
    <property type="entry name" value="NDUFAF7"/>
</dbReference>
<dbReference type="PANTHER" id="PTHR12049">
    <property type="entry name" value="PROTEIN ARGININE METHYLTRANSFERASE NDUFAF7, MITOCHONDRIAL"/>
    <property type="match status" value="1"/>
</dbReference>
<evidence type="ECO:0000313" key="4">
    <source>
        <dbReference type="Proteomes" id="UP000234271"/>
    </source>
</evidence>
<organism evidence="3 4">
    <name type="scientific">Beggiatoa leptomitoformis</name>
    <dbReference type="NCBI Taxonomy" id="288004"/>
    <lineage>
        <taxon>Bacteria</taxon>
        <taxon>Pseudomonadati</taxon>
        <taxon>Pseudomonadota</taxon>
        <taxon>Gammaproteobacteria</taxon>
        <taxon>Thiotrichales</taxon>
        <taxon>Thiotrichaceae</taxon>
        <taxon>Beggiatoa</taxon>
    </lineage>
</organism>
<keyword evidence="4" id="KW-1185">Reference proteome</keyword>
<dbReference type="InterPro" id="IPR029063">
    <property type="entry name" value="SAM-dependent_MTases_sf"/>
</dbReference>
<dbReference type="Gene3D" id="3.40.50.12710">
    <property type="match status" value="1"/>
</dbReference>
<dbReference type="PANTHER" id="PTHR12049:SF7">
    <property type="entry name" value="PROTEIN ARGININE METHYLTRANSFERASE NDUFAF7, MITOCHONDRIAL"/>
    <property type="match status" value="1"/>
</dbReference>
<dbReference type="STRING" id="288004.AL038_17610"/>
<name>A0A2N9YD82_9GAMM</name>
<dbReference type="AlphaFoldDB" id="A0A2N9YD82"/>
<dbReference type="SUPFAM" id="SSF53335">
    <property type="entry name" value="S-adenosyl-L-methionine-dependent methyltransferases"/>
    <property type="match status" value="1"/>
</dbReference>
<evidence type="ECO:0000256" key="2">
    <source>
        <dbReference type="ARBA" id="ARBA00022679"/>
    </source>
</evidence>
<dbReference type="RefSeq" id="WP_062155076.1">
    <property type="nucleotide sequence ID" value="NZ_CP012373.2"/>
</dbReference>
<dbReference type="Pfam" id="PF02636">
    <property type="entry name" value="Methyltransf_28"/>
    <property type="match status" value="1"/>
</dbReference>
<dbReference type="InterPro" id="IPR038375">
    <property type="entry name" value="NDUFAF7_sf"/>
</dbReference>
<dbReference type="GO" id="GO:0032259">
    <property type="term" value="P:methylation"/>
    <property type="evidence" value="ECO:0007669"/>
    <property type="project" value="UniProtKB-KW"/>
</dbReference>
<dbReference type="KEGG" id="blep:AL038_17610"/>
<evidence type="ECO:0000313" key="3">
    <source>
        <dbReference type="EMBL" id="AUI68404.1"/>
    </source>
</evidence>
<accession>A0A2N9YD82</accession>
<protein>
    <submittedName>
        <fullName evidence="3">SAM-dependent methyltransferase</fullName>
    </submittedName>
</protein>
<evidence type="ECO:0000256" key="1">
    <source>
        <dbReference type="ARBA" id="ARBA00022603"/>
    </source>
</evidence>
<keyword evidence="1 3" id="KW-0489">Methyltransferase</keyword>
<reference evidence="4" key="1">
    <citation type="submission" date="2016-12" db="EMBL/GenBank/DDBJ databases">
        <title>Complete Genome Sequence of Beggiatoa leptomitiformis D-401.</title>
        <authorList>
            <person name="Fomenkov A."/>
            <person name="Vincze T."/>
            <person name="Grabovich M."/>
            <person name="Anton B.P."/>
            <person name="Dubinina G."/>
            <person name="Orlova M."/>
            <person name="Belousova E."/>
            <person name="Roberts R.J."/>
        </authorList>
    </citation>
    <scope>NUCLEOTIDE SEQUENCE [LARGE SCALE GENOMIC DNA]</scope>
    <source>
        <strain evidence="4">D-401</strain>
    </source>
</reference>
<dbReference type="EMBL" id="CP018889">
    <property type="protein sequence ID" value="AUI68404.1"/>
    <property type="molecule type" value="Genomic_DNA"/>
</dbReference>
<dbReference type="OrthoDB" id="9794208at2"/>
<sequence length="385" mass="42943">MSLPLPDDPVAIEHSQRLTQYINAQMQQADGAIPFRTFMESALYAPNLGYYSAGLRKFGKGGDFVTAPELSPLFSRCIAKQCQAVLATLTNGVIIEFGAGTGAMAAEILRSLAQWQCLPARYYIMELSASLQQVQQQTLQTQVPDLYPYVEWLTHLPEQRLQGVILANEVLDAMPVQKFQLTAEAVMEYYVTTEQGQFIWQTRPTVDAELRQAVESLRPVLPLGYVSEINPTLPAWINSLADILDKGIALLIDYGFPRHEYYHPQRHEGTLICHYRHHAHSDPLILVGLQDITAHVDFTAVAESAVAAGWSVAGYTNQANFLLATGLMEELETYQADEKIYYAMTQAAKQLLLPSEMGELFKVIALSKQVDMPLKGFMLDQSGRL</sequence>